<dbReference type="EMBL" id="AOHZ01000014">
    <property type="protein sequence ID" value="ELY61222.1"/>
    <property type="molecule type" value="Genomic_DNA"/>
</dbReference>
<proteinExistence type="predicted"/>
<dbReference type="OrthoDB" id="185205at2157"/>
<evidence type="ECO:0008006" key="3">
    <source>
        <dbReference type="Google" id="ProtNLM"/>
    </source>
</evidence>
<name>L9XHY5_9EURY</name>
<organism evidence="1 2">
    <name type="scientific">Natronolimnohabitans innermongolicus JCM 12255</name>
    <dbReference type="NCBI Taxonomy" id="1227499"/>
    <lineage>
        <taxon>Archaea</taxon>
        <taxon>Methanobacteriati</taxon>
        <taxon>Methanobacteriota</taxon>
        <taxon>Stenosarchaea group</taxon>
        <taxon>Halobacteria</taxon>
        <taxon>Halobacteriales</taxon>
        <taxon>Natrialbaceae</taxon>
        <taxon>Natronolimnohabitans</taxon>
    </lineage>
</organism>
<evidence type="ECO:0000313" key="2">
    <source>
        <dbReference type="Proteomes" id="UP000011602"/>
    </source>
</evidence>
<dbReference type="Proteomes" id="UP000011602">
    <property type="component" value="Unassembled WGS sequence"/>
</dbReference>
<gene>
    <name evidence="1" type="ORF">C493_02873</name>
</gene>
<dbReference type="eggNOG" id="arCOG01726">
    <property type="taxonomic scope" value="Archaea"/>
</dbReference>
<sequence length="393" mass="41125">MGSSLNGLLDARDLDLSPAVRATARSYADQGGLLGAFVYALVDLETDDPELAAALASIPTDLFAASSLHDDAIDESGTWDARHRKRRLNERVTLGDLAFVDVVETAAALPSDVDLGSALETVRQIGAGQLREESVDPATATLEDALGRLEDRGAVWGDLATALVDATGGYSSAQLEALHRLASEGMVVLAVLDDVEDLPTDVDNGVATVPRALYDGDLAAADSTDDAVEAFLASGAPTRLEALLAERSAALEAATLAFSETLYHSDAALLAAVRRALSWYCGRICSVPVERTVPENRQRALRAQLAGPAEKRRETIASAVAESPIEPSAASIDLDAAVESVVDLPPESLADVLITGTHAATIFDDAVATSLPDALESLERCVSTDRPGSNVRT</sequence>
<keyword evidence="2" id="KW-1185">Reference proteome</keyword>
<dbReference type="AlphaFoldDB" id="L9XHY5"/>
<dbReference type="STRING" id="1227499.C493_02873"/>
<protein>
    <recommendedName>
        <fullName evidence="3">Polyprenyl synthetase</fullName>
    </recommendedName>
</protein>
<dbReference type="SUPFAM" id="SSF48576">
    <property type="entry name" value="Terpenoid synthases"/>
    <property type="match status" value="1"/>
</dbReference>
<dbReference type="CDD" id="cd00385">
    <property type="entry name" value="Isoprenoid_Biosyn_C1"/>
    <property type="match status" value="1"/>
</dbReference>
<comment type="caution">
    <text evidence="1">The sequence shown here is derived from an EMBL/GenBank/DDBJ whole genome shotgun (WGS) entry which is preliminary data.</text>
</comment>
<dbReference type="Gene3D" id="1.10.600.10">
    <property type="entry name" value="Farnesyl Diphosphate Synthase"/>
    <property type="match status" value="1"/>
</dbReference>
<dbReference type="InterPro" id="IPR008949">
    <property type="entry name" value="Isoprenoid_synthase_dom_sf"/>
</dbReference>
<evidence type="ECO:0000313" key="1">
    <source>
        <dbReference type="EMBL" id="ELY61222.1"/>
    </source>
</evidence>
<dbReference type="RefSeq" id="WP_007257885.1">
    <property type="nucleotide sequence ID" value="NZ_AOHZ01000014.1"/>
</dbReference>
<reference evidence="1 2" key="1">
    <citation type="journal article" date="2014" name="PLoS Genet.">
        <title>Phylogenetically driven sequencing of extremely halophilic archaea reveals strategies for static and dynamic osmo-response.</title>
        <authorList>
            <person name="Becker E.A."/>
            <person name="Seitzer P.M."/>
            <person name="Tritt A."/>
            <person name="Larsen D."/>
            <person name="Krusor M."/>
            <person name="Yao A.I."/>
            <person name="Wu D."/>
            <person name="Madern D."/>
            <person name="Eisen J.A."/>
            <person name="Darling A.E."/>
            <person name="Facciotti M.T."/>
        </authorList>
    </citation>
    <scope>NUCLEOTIDE SEQUENCE [LARGE SCALE GENOMIC DNA]</scope>
    <source>
        <strain evidence="1 2">JCM 12255</strain>
    </source>
</reference>
<accession>L9XHY5</accession>